<evidence type="ECO:0000259" key="3">
    <source>
        <dbReference type="Pfam" id="PF05043"/>
    </source>
</evidence>
<dbReference type="Pfam" id="PF08279">
    <property type="entry name" value="HTH_11"/>
    <property type="match status" value="1"/>
</dbReference>
<reference evidence="8 9" key="1">
    <citation type="submission" date="2020-03" db="EMBL/GenBank/DDBJ databases">
        <title>Soil Listeria distribution.</title>
        <authorList>
            <person name="Liao J."/>
            <person name="Wiedmann M."/>
        </authorList>
    </citation>
    <scope>NUCLEOTIDE SEQUENCE [LARGE SCALE GENOMIC DNA]</scope>
    <source>
        <strain evidence="7 9">FSL L7-0039</strain>
        <strain evidence="6 8">FSL L7-0051</strain>
        <strain evidence="5 10">FSL L7-0054</strain>
    </source>
</reference>
<dbReference type="Proteomes" id="UP000543005">
    <property type="component" value="Unassembled WGS sequence"/>
</dbReference>
<dbReference type="Proteomes" id="UP000585696">
    <property type="component" value="Unassembled WGS sequence"/>
</dbReference>
<dbReference type="InterPro" id="IPR036390">
    <property type="entry name" value="WH_DNA-bd_sf"/>
</dbReference>
<gene>
    <name evidence="5" type="ORF">HCB69_05680</name>
    <name evidence="6" type="ORF">HCC36_00225</name>
    <name evidence="7" type="ORF">HCJ81_06625</name>
</gene>
<evidence type="ECO:0000313" key="5">
    <source>
        <dbReference type="EMBL" id="MBC2283861.1"/>
    </source>
</evidence>
<organism evidence="7 9">
    <name type="scientific">Listeria booriae</name>
    <dbReference type="NCBI Taxonomy" id="1552123"/>
    <lineage>
        <taxon>Bacteria</taxon>
        <taxon>Bacillati</taxon>
        <taxon>Bacillota</taxon>
        <taxon>Bacilli</taxon>
        <taxon>Bacillales</taxon>
        <taxon>Listeriaceae</taxon>
        <taxon>Listeria</taxon>
    </lineage>
</organism>
<dbReference type="InterPro" id="IPR013196">
    <property type="entry name" value="HTH_11"/>
</dbReference>
<dbReference type="SUPFAM" id="SSF46785">
    <property type="entry name" value="Winged helix' DNA-binding domain"/>
    <property type="match status" value="1"/>
</dbReference>
<dbReference type="PANTHER" id="PTHR30185">
    <property type="entry name" value="CRYPTIC BETA-GLUCOSIDE BGL OPERON ANTITERMINATOR"/>
    <property type="match status" value="1"/>
</dbReference>
<feature type="domain" description="Helix-turn-helix type 11" evidence="4">
    <location>
        <begin position="16"/>
        <end position="56"/>
    </location>
</feature>
<dbReference type="EMBL" id="JAARZS010000011">
    <property type="protein sequence ID" value="MBC2283861.1"/>
    <property type="molecule type" value="Genomic_DNA"/>
</dbReference>
<evidence type="ECO:0000313" key="10">
    <source>
        <dbReference type="Proteomes" id="UP000585696"/>
    </source>
</evidence>
<dbReference type="EMBL" id="JAARZT010000001">
    <property type="protein sequence ID" value="MBC2291639.1"/>
    <property type="molecule type" value="Genomic_DNA"/>
</dbReference>
<dbReference type="RefSeq" id="WP_185628062.1">
    <property type="nucleotide sequence ID" value="NZ_JAARZS010000011.1"/>
</dbReference>
<dbReference type="EMBL" id="JAASWV010000007">
    <property type="protein sequence ID" value="MBC2310556.1"/>
    <property type="molecule type" value="Genomic_DNA"/>
</dbReference>
<evidence type="ECO:0000313" key="8">
    <source>
        <dbReference type="Proteomes" id="UP000543005"/>
    </source>
</evidence>
<dbReference type="Pfam" id="PF05043">
    <property type="entry name" value="Mga"/>
    <property type="match status" value="1"/>
</dbReference>
<dbReference type="AlphaFoldDB" id="A0A7X1DK08"/>
<dbReference type="PANTHER" id="PTHR30185:SF18">
    <property type="entry name" value="TRANSCRIPTIONAL REGULATOR MTLR"/>
    <property type="match status" value="1"/>
</dbReference>
<evidence type="ECO:0000313" key="6">
    <source>
        <dbReference type="EMBL" id="MBC2291639.1"/>
    </source>
</evidence>
<evidence type="ECO:0000256" key="2">
    <source>
        <dbReference type="ARBA" id="ARBA00023163"/>
    </source>
</evidence>
<name>A0A7X1DK08_9LIST</name>
<sequence>MNYFFSQIVADKRIKRQIKLLQEIYDANYPITLEEIADNFGISKRTLFRDIKDLNHIFSDENVLEHTTFSGYTINHKHLIEDLVVQVSEQSPLYKIVSNVYDEIFLTIDEWADDLFLSTSTLYRYLGYLKKILKEYKLELKLTPVAIVGEEVNIRHFYFHFFYNTNDISSINKPTEQDMKVFQGAYHFFKDKTDRKLVTQHRSSLYWIMVTRKRLEQGHTIILDKDLKNIVRQMPTYKIMPELRSLYFPDIEEEYVTEDEIMYGSLLTLDNYVYDEGDDYGIESVLDEEAISVMNQFLIRAFEKLDRKLPQEESLSVYVLYLRDVYLLSQLTPLFQRNSMDVNRLIKHRHPAIYTKWLEVLSDDRIKKKFLIEYLEDVAVNLTMFTYAQHYGESGEKKHILFTFDGKKAYINYLSTLVNSFVNPNIKVTFMVNQHITNKIIEDLNVDIVVYNYKEESEEFKCVKYKTERMPTERDWEKINKLIFDAY</sequence>
<dbReference type="InterPro" id="IPR036388">
    <property type="entry name" value="WH-like_DNA-bd_sf"/>
</dbReference>
<proteinExistence type="predicted"/>
<keyword evidence="1" id="KW-0805">Transcription regulation</keyword>
<feature type="domain" description="Mga helix-turn-helix" evidence="3">
    <location>
        <begin position="83"/>
        <end position="162"/>
    </location>
</feature>
<evidence type="ECO:0000259" key="4">
    <source>
        <dbReference type="Pfam" id="PF08279"/>
    </source>
</evidence>
<evidence type="ECO:0000256" key="1">
    <source>
        <dbReference type="ARBA" id="ARBA00023015"/>
    </source>
</evidence>
<evidence type="ECO:0000313" key="9">
    <source>
        <dbReference type="Proteomes" id="UP000565628"/>
    </source>
</evidence>
<evidence type="ECO:0000313" key="7">
    <source>
        <dbReference type="EMBL" id="MBC2310556.1"/>
    </source>
</evidence>
<dbReference type="InterPro" id="IPR007737">
    <property type="entry name" value="Mga_HTH"/>
</dbReference>
<accession>A0A7X1DK08</accession>
<keyword evidence="2" id="KW-0804">Transcription</keyword>
<dbReference type="Gene3D" id="1.10.10.10">
    <property type="entry name" value="Winged helix-like DNA-binding domain superfamily/Winged helix DNA-binding domain"/>
    <property type="match status" value="1"/>
</dbReference>
<dbReference type="InterPro" id="IPR050661">
    <property type="entry name" value="BglG_antiterminators"/>
</dbReference>
<comment type="caution">
    <text evidence="7">The sequence shown here is derived from an EMBL/GenBank/DDBJ whole genome shotgun (WGS) entry which is preliminary data.</text>
</comment>
<dbReference type="Proteomes" id="UP000565628">
    <property type="component" value="Unassembled WGS sequence"/>
</dbReference>
<protein>
    <submittedName>
        <fullName evidence="7">HTH domain-containing protein</fullName>
    </submittedName>
</protein>